<sequence length="280" mass="30922">MMGPAQLWYLRLELNSGEPPCRSFVRLVQNRFGPPMTDTPLGALKLLQRTTTVEDYFEKFMSLACRDAELSEPQQVQLFIAGLRNPLQLDVALQRPYTLNEAISLARAYEQRLLLPDPPPARSSPRQSFKSLPSTTPSVQSGAPASTVPLLADSSASTTSSLLGRRRLTPAEMAQRRAAGLCYNCDDKFVYGHKCKRLFILEVVPDEDEPGEATSPDSPSTDEPSISLHALTGIRSNTYHTMRMWVNIGTVRRDGSAGLRLHTQFHGLRGGCSIAFTSQT</sequence>
<gene>
    <name evidence="3" type="ORF">U9M48_023481</name>
</gene>
<dbReference type="AlphaFoldDB" id="A0AAQ3WVU1"/>
<reference evidence="3 4" key="1">
    <citation type="submission" date="2024-02" db="EMBL/GenBank/DDBJ databases">
        <title>High-quality chromosome-scale genome assembly of Pensacola bahiagrass (Paspalum notatum Flugge var. saurae).</title>
        <authorList>
            <person name="Vega J.M."/>
            <person name="Podio M."/>
            <person name="Orjuela J."/>
            <person name="Siena L.A."/>
            <person name="Pessino S.C."/>
            <person name="Combes M.C."/>
            <person name="Mariac C."/>
            <person name="Albertini E."/>
            <person name="Pupilli F."/>
            <person name="Ortiz J.P.A."/>
            <person name="Leblanc O."/>
        </authorList>
    </citation>
    <scope>NUCLEOTIDE SEQUENCE [LARGE SCALE GENOMIC DNA]</scope>
    <source>
        <strain evidence="3">R1</strain>
        <tissue evidence="3">Leaf</tissue>
    </source>
</reference>
<feature type="region of interest" description="Disordered" evidence="1">
    <location>
        <begin position="206"/>
        <end position="225"/>
    </location>
</feature>
<evidence type="ECO:0000313" key="3">
    <source>
        <dbReference type="EMBL" id="WVZ75430.1"/>
    </source>
</evidence>
<evidence type="ECO:0000313" key="4">
    <source>
        <dbReference type="Proteomes" id="UP001341281"/>
    </source>
</evidence>
<proteinExistence type="predicted"/>
<feature type="compositionally biased region" description="Low complexity" evidence="1">
    <location>
        <begin position="214"/>
        <end position="225"/>
    </location>
</feature>
<keyword evidence="4" id="KW-1185">Reference proteome</keyword>
<evidence type="ECO:0000259" key="2">
    <source>
        <dbReference type="Pfam" id="PF03732"/>
    </source>
</evidence>
<dbReference type="Proteomes" id="UP001341281">
    <property type="component" value="Chromosome 05"/>
</dbReference>
<feature type="region of interest" description="Disordered" evidence="1">
    <location>
        <begin position="116"/>
        <end position="151"/>
    </location>
</feature>
<protein>
    <recommendedName>
        <fullName evidence="2">Retrotransposon gag domain-containing protein</fullName>
    </recommendedName>
</protein>
<feature type="compositionally biased region" description="Polar residues" evidence="1">
    <location>
        <begin position="124"/>
        <end position="144"/>
    </location>
</feature>
<accession>A0AAQ3WVU1</accession>
<organism evidence="3 4">
    <name type="scientific">Paspalum notatum var. saurae</name>
    <dbReference type="NCBI Taxonomy" id="547442"/>
    <lineage>
        <taxon>Eukaryota</taxon>
        <taxon>Viridiplantae</taxon>
        <taxon>Streptophyta</taxon>
        <taxon>Embryophyta</taxon>
        <taxon>Tracheophyta</taxon>
        <taxon>Spermatophyta</taxon>
        <taxon>Magnoliopsida</taxon>
        <taxon>Liliopsida</taxon>
        <taxon>Poales</taxon>
        <taxon>Poaceae</taxon>
        <taxon>PACMAD clade</taxon>
        <taxon>Panicoideae</taxon>
        <taxon>Andropogonodae</taxon>
        <taxon>Paspaleae</taxon>
        <taxon>Paspalinae</taxon>
        <taxon>Paspalum</taxon>
    </lineage>
</organism>
<evidence type="ECO:0000256" key="1">
    <source>
        <dbReference type="SAM" id="MobiDB-lite"/>
    </source>
</evidence>
<name>A0AAQ3WVU1_PASNO</name>
<feature type="domain" description="Retrotransposon gag" evidence="2">
    <location>
        <begin position="3"/>
        <end position="84"/>
    </location>
</feature>
<dbReference type="InterPro" id="IPR005162">
    <property type="entry name" value="Retrotrans_gag_dom"/>
</dbReference>
<dbReference type="EMBL" id="CP144749">
    <property type="protein sequence ID" value="WVZ75430.1"/>
    <property type="molecule type" value="Genomic_DNA"/>
</dbReference>
<dbReference type="Pfam" id="PF03732">
    <property type="entry name" value="Retrotrans_gag"/>
    <property type="match status" value="1"/>
</dbReference>